<evidence type="ECO:0000256" key="2">
    <source>
        <dbReference type="ARBA" id="ARBA00022692"/>
    </source>
</evidence>
<evidence type="ECO:0000256" key="1">
    <source>
        <dbReference type="ARBA" id="ARBA00004167"/>
    </source>
</evidence>
<keyword evidence="9" id="KW-1185">Reference proteome</keyword>
<reference evidence="7" key="3">
    <citation type="submission" date="2016-07" db="EMBL/GenBank/DDBJ databases">
        <title>Evolution of pathogenesis and genome organization in the Tremellales.</title>
        <authorList>
            <person name="Cuomo C."/>
            <person name="Litvintseva A."/>
            <person name="Heitman J."/>
            <person name="Chen Y."/>
            <person name="Sun S."/>
            <person name="Springer D."/>
            <person name="Dromer F."/>
            <person name="Young S."/>
            <person name="Zeng Q."/>
            <person name="Chapman S."/>
            <person name="Gujja S."/>
            <person name="Saif S."/>
            <person name="Birren B."/>
        </authorList>
    </citation>
    <scope>NUCLEOTIDE SEQUENCE</scope>
    <source>
        <strain evidence="7">CBS 10737</strain>
    </source>
</reference>
<dbReference type="Pfam" id="PF07946">
    <property type="entry name" value="CCDC47"/>
    <property type="match status" value="1"/>
</dbReference>
<dbReference type="GO" id="GO:0032469">
    <property type="term" value="P:endoplasmic reticulum calcium ion homeostasis"/>
    <property type="evidence" value="ECO:0007669"/>
    <property type="project" value="InterPro"/>
</dbReference>
<comment type="subcellular location">
    <subcellularLocation>
        <location evidence="1">Membrane</location>
        <topology evidence="1">Single-pass membrane protein</topology>
    </subcellularLocation>
</comment>
<dbReference type="GO" id="GO:0005509">
    <property type="term" value="F:calcium ion binding"/>
    <property type="evidence" value="ECO:0007669"/>
    <property type="project" value="InterPro"/>
</dbReference>
<evidence type="ECO:0000256" key="5">
    <source>
        <dbReference type="SAM" id="MobiDB-lite"/>
    </source>
</evidence>
<dbReference type="OrthoDB" id="10039147at2759"/>
<proteinExistence type="predicted"/>
<gene>
    <name evidence="7" type="ORF">I206_01810</name>
    <name evidence="8" type="ORF">I206_103186</name>
</gene>
<evidence type="ECO:0000256" key="6">
    <source>
        <dbReference type="SAM" id="Phobius"/>
    </source>
</evidence>
<evidence type="ECO:0000313" key="9">
    <source>
        <dbReference type="Proteomes" id="UP000094020"/>
    </source>
</evidence>
<dbReference type="Proteomes" id="UP000094020">
    <property type="component" value="Chromosome 4"/>
</dbReference>
<evidence type="ECO:0000256" key="4">
    <source>
        <dbReference type="ARBA" id="ARBA00023136"/>
    </source>
</evidence>
<dbReference type="EMBL" id="KI894008">
    <property type="protein sequence ID" value="OCF52519.1"/>
    <property type="molecule type" value="Genomic_DNA"/>
</dbReference>
<dbReference type="PANTHER" id="PTHR12883">
    <property type="entry name" value="ADIPOCYTE-SPECIFIC PROTEIN 4-RELATED"/>
    <property type="match status" value="1"/>
</dbReference>
<dbReference type="GeneID" id="30170179"/>
<dbReference type="InterPro" id="IPR012879">
    <property type="entry name" value="CCDC47"/>
</dbReference>
<accession>A0A1B9IAD9</accession>
<sequence length="387" mass="44247">MSGLAKLLTTIAPPPAQPLSREYDGLEFRWKMFSFRPNEFKFEAVVLGIVGFYLSIYFIGKLINNNRAKSTIKPFELILSNQFSSVRELLSSSPSFWLLYATGRRNLLSLHLTISLLPIHDLAGLLIHFIKSIIEPTYDNSENINFDFTLGRGEFGLQGEGLGVWGIVDKSALRETREKRWDLTFAKLNDSASGFPITHALFTEHVEITELLLKTPNIGISEILNNKEAVSVLKYLLISDIPQNRPSKGSLNSKSKSRHIILSFYKPNSKIQEESIKLWIQITLNIIDLIGNGNKKENLIKPEILKKLIKTRQLVDEDLNKSYKKEQEEDKEPEETPEEKRQARKKLEREKLSEKERKKLEDLEKKRELRKLQKKQALSGSGSAGGR</sequence>
<dbReference type="PANTHER" id="PTHR12883:SF0">
    <property type="entry name" value="PAT COMPLEX SUBUNIT CCDC47"/>
    <property type="match status" value="1"/>
</dbReference>
<dbReference type="GO" id="GO:0016020">
    <property type="term" value="C:membrane"/>
    <property type="evidence" value="ECO:0007669"/>
    <property type="project" value="UniProtKB-SubCell"/>
</dbReference>
<keyword evidence="3 6" id="KW-1133">Transmembrane helix</keyword>
<evidence type="ECO:0000256" key="3">
    <source>
        <dbReference type="ARBA" id="ARBA00022989"/>
    </source>
</evidence>
<keyword evidence="4 6" id="KW-0472">Membrane</keyword>
<feature type="region of interest" description="Disordered" evidence="5">
    <location>
        <begin position="322"/>
        <end position="387"/>
    </location>
</feature>
<reference evidence="7" key="1">
    <citation type="submission" date="2013-07" db="EMBL/GenBank/DDBJ databases">
        <title>The Genome Sequence of Cryptococcus pinus CBS10737.</title>
        <authorList>
            <consortium name="The Broad Institute Genome Sequencing Platform"/>
            <person name="Cuomo C."/>
            <person name="Litvintseva A."/>
            <person name="Chen Y."/>
            <person name="Heitman J."/>
            <person name="Sun S."/>
            <person name="Springer D."/>
            <person name="Dromer F."/>
            <person name="Young S.K."/>
            <person name="Zeng Q."/>
            <person name="Gargeya S."/>
            <person name="Fitzgerald M."/>
            <person name="Abouelleil A."/>
            <person name="Alvarado L."/>
            <person name="Berlin A.M."/>
            <person name="Chapman S.B."/>
            <person name="Dewar J."/>
            <person name="Goldberg J."/>
            <person name="Griggs A."/>
            <person name="Gujja S."/>
            <person name="Hansen M."/>
            <person name="Howarth C."/>
            <person name="Imamovic A."/>
            <person name="Larimer J."/>
            <person name="McCowan C."/>
            <person name="Murphy C."/>
            <person name="Pearson M."/>
            <person name="Priest M."/>
            <person name="Roberts A."/>
            <person name="Saif S."/>
            <person name="Shea T."/>
            <person name="Sykes S."/>
            <person name="Wortman J."/>
            <person name="Nusbaum C."/>
            <person name="Birren B."/>
        </authorList>
    </citation>
    <scope>NUCLEOTIDE SEQUENCE [LARGE SCALE GENOMIC DNA]</scope>
    <source>
        <strain evidence="7">CBS 10737</strain>
    </source>
</reference>
<protein>
    <submittedName>
        <fullName evidence="7">Uncharacterized protein</fullName>
    </submittedName>
</protein>
<dbReference type="STRING" id="1296096.A0A1B9IAD9"/>
<evidence type="ECO:0000313" key="8">
    <source>
        <dbReference type="EMBL" id="WWC69249.1"/>
    </source>
</evidence>
<dbReference type="AlphaFoldDB" id="A0A1B9IAD9"/>
<reference evidence="8" key="2">
    <citation type="submission" date="2013-07" db="EMBL/GenBank/DDBJ databases">
        <authorList>
            <consortium name="The Broad Institute Genome Sequencing Platform"/>
            <person name="Cuomo C."/>
            <person name="Litvintseva A."/>
            <person name="Chen Y."/>
            <person name="Heitman J."/>
            <person name="Sun S."/>
            <person name="Springer D."/>
            <person name="Dromer F."/>
            <person name="Young S.K."/>
            <person name="Zeng Q."/>
            <person name="Gargeya S."/>
            <person name="Fitzgerald M."/>
            <person name="Abouelleil A."/>
            <person name="Alvarado L."/>
            <person name="Berlin A.M."/>
            <person name="Chapman S.B."/>
            <person name="Dewar J."/>
            <person name="Goldberg J."/>
            <person name="Griggs A."/>
            <person name="Gujja S."/>
            <person name="Hansen M."/>
            <person name="Howarth C."/>
            <person name="Imamovic A."/>
            <person name="Larimer J."/>
            <person name="McCowan C."/>
            <person name="Murphy C."/>
            <person name="Pearson M."/>
            <person name="Priest M."/>
            <person name="Roberts A."/>
            <person name="Saif S."/>
            <person name="Shea T."/>
            <person name="Sykes S."/>
            <person name="Wortman J."/>
            <person name="Nusbaum C."/>
            <person name="Birren B."/>
        </authorList>
    </citation>
    <scope>NUCLEOTIDE SEQUENCE</scope>
    <source>
        <strain evidence="8">CBS 10737</strain>
    </source>
</reference>
<evidence type="ECO:0000313" key="7">
    <source>
        <dbReference type="EMBL" id="OCF52519.1"/>
    </source>
</evidence>
<dbReference type="KEGG" id="kpin:30170179"/>
<reference evidence="8" key="4">
    <citation type="submission" date="2024-02" db="EMBL/GenBank/DDBJ databases">
        <title>Comparative genomics of Cryptococcus and Kwoniella reveals pathogenesis evolution and contrasting modes of karyotype evolution via chromosome fusion or intercentromeric recombination.</title>
        <authorList>
            <person name="Coelho M.A."/>
            <person name="David-Palma M."/>
            <person name="Shea T."/>
            <person name="Bowers K."/>
            <person name="McGinley-Smith S."/>
            <person name="Mohammad A.W."/>
            <person name="Gnirke A."/>
            <person name="Yurkov A.M."/>
            <person name="Nowrousian M."/>
            <person name="Sun S."/>
            <person name="Cuomo C.A."/>
            <person name="Heitman J."/>
        </authorList>
    </citation>
    <scope>NUCLEOTIDE SEQUENCE</scope>
    <source>
        <strain evidence="8">CBS 10737</strain>
    </source>
</reference>
<dbReference type="RefSeq" id="XP_019013738.1">
    <property type="nucleotide sequence ID" value="XM_019153577.1"/>
</dbReference>
<dbReference type="GO" id="GO:0005783">
    <property type="term" value="C:endoplasmic reticulum"/>
    <property type="evidence" value="ECO:0007669"/>
    <property type="project" value="InterPro"/>
</dbReference>
<feature type="compositionally biased region" description="Basic and acidic residues" evidence="5">
    <location>
        <begin position="338"/>
        <end position="371"/>
    </location>
</feature>
<keyword evidence="2 6" id="KW-0812">Transmembrane</keyword>
<feature type="transmembrane region" description="Helical" evidence="6">
    <location>
        <begin position="42"/>
        <end position="60"/>
    </location>
</feature>
<organism evidence="7">
    <name type="scientific">Kwoniella pini CBS 10737</name>
    <dbReference type="NCBI Taxonomy" id="1296096"/>
    <lineage>
        <taxon>Eukaryota</taxon>
        <taxon>Fungi</taxon>
        <taxon>Dikarya</taxon>
        <taxon>Basidiomycota</taxon>
        <taxon>Agaricomycotina</taxon>
        <taxon>Tremellomycetes</taxon>
        <taxon>Tremellales</taxon>
        <taxon>Cryptococcaceae</taxon>
        <taxon>Kwoniella</taxon>
    </lineage>
</organism>
<name>A0A1B9IAD9_9TREE</name>
<dbReference type="EMBL" id="CP144522">
    <property type="protein sequence ID" value="WWC69249.1"/>
    <property type="molecule type" value="Genomic_DNA"/>
</dbReference>